<dbReference type="InterPro" id="IPR046588">
    <property type="entry name" value="DUF6646"/>
</dbReference>
<dbReference type="Pfam" id="PF20351">
    <property type="entry name" value="DUF6646"/>
    <property type="match status" value="1"/>
</dbReference>
<protein>
    <submittedName>
        <fullName evidence="1">DUF6646 family protein</fullName>
    </submittedName>
</protein>
<name>A0ABW5Z786_9FLAO</name>
<keyword evidence="2" id="KW-1185">Reference proteome</keyword>
<evidence type="ECO:0000313" key="2">
    <source>
        <dbReference type="Proteomes" id="UP001597549"/>
    </source>
</evidence>
<sequence>MKNFFTVLGFLIFTTTFSQVYDGFADIKKSFGASFQDKGIGIVGNYDTGLSDYFSYGVSFGLIVKNSYPKSIIAYDQFNQPYELDSQPENKLMEIIDFNARLNLHMNKLLNLGDNFDLYAGANAGRNFGGQAGTRYLITEGFGFFAEVNVPFVTNIINLNDDAENFYKFYEQPVLSVGIVISN</sequence>
<accession>A0ABW5Z786</accession>
<dbReference type="RefSeq" id="WP_379806531.1">
    <property type="nucleotide sequence ID" value="NZ_JBHUOL010000012.1"/>
</dbReference>
<comment type="caution">
    <text evidence="1">The sequence shown here is derived from an EMBL/GenBank/DDBJ whole genome shotgun (WGS) entry which is preliminary data.</text>
</comment>
<reference evidence="2" key="1">
    <citation type="journal article" date="2019" name="Int. J. Syst. Evol. Microbiol.">
        <title>The Global Catalogue of Microorganisms (GCM) 10K type strain sequencing project: providing services to taxonomists for standard genome sequencing and annotation.</title>
        <authorList>
            <consortium name="The Broad Institute Genomics Platform"/>
            <consortium name="The Broad Institute Genome Sequencing Center for Infectious Disease"/>
            <person name="Wu L."/>
            <person name="Ma J."/>
        </authorList>
    </citation>
    <scope>NUCLEOTIDE SEQUENCE [LARGE SCALE GENOMIC DNA]</scope>
    <source>
        <strain evidence="2">KCTC 52644</strain>
    </source>
</reference>
<proteinExistence type="predicted"/>
<dbReference type="Proteomes" id="UP001597549">
    <property type="component" value="Unassembled WGS sequence"/>
</dbReference>
<organism evidence="1 2">
    <name type="scientific">Flavobacterium ardleyense</name>
    <dbReference type="NCBI Taxonomy" id="2038737"/>
    <lineage>
        <taxon>Bacteria</taxon>
        <taxon>Pseudomonadati</taxon>
        <taxon>Bacteroidota</taxon>
        <taxon>Flavobacteriia</taxon>
        <taxon>Flavobacteriales</taxon>
        <taxon>Flavobacteriaceae</taxon>
        <taxon>Flavobacterium</taxon>
    </lineage>
</organism>
<gene>
    <name evidence="1" type="ORF">ACFSX9_08260</name>
</gene>
<evidence type="ECO:0000313" key="1">
    <source>
        <dbReference type="EMBL" id="MFD2908730.1"/>
    </source>
</evidence>
<dbReference type="EMBL" id="JBHUOL010000012">
    <property type="protein sequence ID" value="MFD2908730.1"/>
    <property type="molecule type" value="Genomic_DNA"/>
</dbReference>